<evidence type="ECO:0000256" key="1">
    <source>
        <dbReference type="SAM" id="MobiDB-lite"/>
    </source>
</evidence>
<accession>A0A0F9CZ30</accession>
<comment type="caution">
    <text evidence="2">The sequence shown here is derived from an EMBL/GenBank/DDBJ whole genome shotgun (WGS) entry which is preliminary data.</text>
</comment>
<feature type="compositionally biased region" description="Basic and acidic residues" evidence="1">
    <location>
        <begin position="80"/>
        <end position="91"/>
    </location>
</feature>
<gene>
    <name evidence="2" type="ORF">LCGC14_2263220</name>
</gene>
<protein>
    <submittedName>
        <fullName evidence="2">Uncharacterized protein</fullName>
    </submittedName>
</protein>
<proteinExistence type="predicted"/>
<sequence length="91" mass="10918">MKKDKDTVKIIIEKEVRIPVSDDNDIILEVGDIIEVLPKIEEGDDKKTVLKKEFHERMKKRLAELRKVKEKEEKEEEDKDDKKKKDDEKER</sequence>
<dbReference type="AlphaFoldDB" id="A0A0F9CZ30"/>
<evidence type="ECO:0000313" key="2">
    <source>
        <dbReference type="EMBL" id="KKL54658.1"/>
    </source>
</evidence>
<name>A0A0F9CZ30_9ZZZZ</name>
<dbReference type="EMBL" id="LAZR01031121">
    <property type="protein sequence ID" value="KKL54658.1"/>
    <property type="molecule type" value="Genomic_DNA"/>
</dbReference>
<reference evidence="2" key="1">
    <citation type="journal article" date="2015" name="Nature">
        <title>Complex archaea that bridge the gap between prokaryotes and eukaryotes.</title>
        <authorList>
            <person name="Spang A."/>
            <person name="Saw J.H."/>
            <person name="Jorgensen S.L."/>
            <person name="Zaremba-Niedzwiedzka K."/>
            <person name="Martijn J."/>
            <person name="Lind A.E."/>
            <person name="van Eijk R."/>
            <person name="Schleper C."/>
            <person name="Guy L."/>
            <person name="Ettema T.J."/>
        </authorList>
    </citation>
    <scope>NUCLEOTIDE SEQUENCE</scope>
</reference>
<organism evidence="2">
    <name type="scientific">marine sediment metagenome</name>
    <dbReference type="NCBI Taxonomy" id="412755"/>
    <lineage>
        <taxon>unclassified sequences</taxon>
        <taxon>metagenomes</taxon>
        <taxon>ecological metagenomes</taxon>
    </lineage>
</organism>
<feature type="region of interest" description="Disordered" evidence="1">
    <location>
        <begin position="68"/>
        <end position="91"/>
    </location>
</feature>